<organism evidence="2 3">
    <name type="scientific">Glossina palpalis gambiensis</name>
    <dbReference type="NCBI Taxonomy" id="67801"/>
    <lineage>
        <taxon>Eukaryota</taxon>
        <taxon>Metazoa</taxon>
        <taxon>Ecdysozoa</taxon>
        <taxon>Arthropoda</taxon>
        <taxon>Hexapoda</taxon>
        <taxon>Insecta</taxon>
        <taxon>Pterygota</taxon>
        <taxon>Neoptera</taxon>
        <taxon>Endopterygota</taxon>
        <taxon>Diptera</taxon>
        <taxon>Brachycera</taxon>
        <taxon>Muscomorpha</taxon>
        <taxon>Hippoboscoidea</taxon>
        <taxon>Glossinidae</taxon>
        <taxon>Glossina</taxon>
    </lineage>
</organism>
<proteinExistence type="predicted"/>
<reference evidence="2" key="2">
    <citation type="submission" date="2020-05" db="UniProtKB">
        <authorList>
            <consortium name="EnsemblMetazoa"/>
        </authorList>
    </citation>
    <scope>IDENTIFICATION</scope>
    <source>
        <strain evidence="2">IAEA</strain>
    </source>
</reference>
<feature type="region of interest" description="Disordered" evidence="1">
    <location>
        <begin position="18"/>
        <end position="64"/>
    </location>
</feature>
<evidence type="ECO:0000313" key="3">
    <source>
        <dbReference type="Proteomes" id="UP000092460"/>
    </source>
</evidence>
<dbReference type="VEuPathDB" id="VectorBase:GPPI009405"/>
<dbReference type="Pfam" id="PF02188">
    <property type="entry name" value="GoLoco"/>
    <property type="match status" value="1"/>
</dbReference>
<dbReference type="GO" id="GO:0030695">
    <property type="term" value="F:GTPase regulator activity"/>
    <property type="evidence" value="ECO:0007669"/>
    <property type="project" value="InterPro"/>
</dbReference>
<dbReference type="EMBL" id="JXJN01003724">
    <property type="status" value="NOT_ANNOTATED_CDS"/>
    <property type="molecule type" value="Genomic_DNA"/>
</dbReference>
<sequence>MIKLQMLEQIESKDTTFESGTIMSHSAKGDDNRIASSPLYQSPKALRKPTTNGSPKSLSQGSSPAGMSLAWILRHKLKRLRYHPSEDIRNELNGLKRSSGVHKLILSIKKLLLSLDCNFNYEEMISIASRECSSFCRFDPIGIVERQHSFMGSPDKVRGNTQDLFELLEKVQCSRLEDQRCELPAYFAQVCIYFGSTL</sequence>
<accession>A0A1B0AUS7</accession>
<dbReference type="STRING" id="67801.A0A1B0AUS7"/>
<dbReference type="Proteomes" id="UP000092460">
    <property type="component" value="Unassembled WGS sequence"/>
</dbReference>
<protein>
    <submittedName>
        <fullName evidence="2">Uncharacterized protein</fullName>
    </submittedName>
</protein>
<name>A0A1B0AUS7_9MUSC</name>
<dbReference type="AlphaFoldDB" id="A0A1B0AUS7"/>
<feature type="compositionally biased region" description="Polar residues" evidence="1">
    <location>
        <begin position="49"/>
        <end position="64"/>
    </location>
</feature>
<evidence type="ECO:0000313" key="2">
    <source>
        <dbReference type="EnsemblMetazoa" id="GPPI009405-PA"/>
    </source>
</evidence>
<dbReference type="EnsemblMetazoa" id="GPPI009405-RA">
    <property type="protein sequence ID" value="GPPI009405-PA"/>
    <property type="gene ID" value="GPPI009405"/>
</dbReference>
<dbReference type="InterPro" id="IPR003109">
    <property type="entry name" value="GoLoco_motif"/>
</dbReference>
<keyword evidence="3" id="KW-1185">Reference proteome</keyword>
<dbReference type="SMART" id="SM00390">
    <property type="entry name" value="GoLoco"/>
    <property type="match status" value="1"/>
</dbReference>
<reference evidence="3" key="1">
    <citation type="submission" date="2015-01" db="EMBL/GenBank/DDBJ databases">
        <authorList>
            <person name="Aksoy S."/>
            <person name="Warren W."/>
            <person name="Wilson R.K."/>
        </authorList>
    </citation>
    <scope>NUCLEOTIDE SEQUENCE [LARGE SCALE GENOMIC DNA]</scope>
    <source>
        <strain evidence="3">IAEA</strain>
    </source>
</reference>
<evidence type="ECO:0000256" key="1">
    <source>
        <dbReference type="SAM" id="MobiDB-lite"/>
    </source>
</evidence>
<dbReference type="PROSITE" id="PS50877">
    <property type="entry name" value="GOLOCO"/>
    <property type="match status" value="1"/>
</dbReference>